<evidence type="ECO:0000256" key="2">
    <source>
        <dbReference type="SAM" id="SignalP"/>
    </source>
</evidence>
<evidence type="ECO:0000313" key="3">
    <source>
        <dbReference type="EMBL" id="KAF7547355.1"/>
    </source>
</evidence>
<dbReference type="PANTHER" id="PTHR35041">
    <property type="entry name" value="MEDIATOR OF RNA POLYMERASE II TRANSCRIPTION SUBUNIT 1"/>
    <property type="match status" value="1"/>
</dbReference>
<keyword evidence="1" id="KW-0812">Transmembrane</keyword>
<keyword evidence="4" id="KW-1185">Reference proteome</keyword>
<evidence type="ECO:0000256" key="1">
    <source>
        <dbReference type="SAM" id="Phobius"/>
    </source>
</evidence>
<reference evidence="3" key="1">
    <citation type="submission" date="2020-03" db="EMBL/GenBank/DDBJ databases">
        <title>Draft Genome Sequence of Cylindrodendrum hubeiense.</title>
        <authorList>
            <person name="Buettner E."/>
            <person name="Kellner H."/>
        </authorList>
    </citation>
    <scope>NUCLEOTIDE SEQUENCE</scope>
    <source>
        <strain evidence="3">IHI 201604</strain>
    </source>
</reference>
<sequence length="652" mass="73058">MGFWSQAWSMCFFLLAGILFAVGHHVFYAGLDGKEADNQSRMLRYGTALAFLAKANLVTAVILAFRQRVWMMVRRKILTLAAVDSLFAAAEDLSALFNWEALRSAKLAMCLAVYIWCTPLIVILTSETLSVTPRTQTLETHCPGVRTLNFTHEELNEWRTPISIEGLYGLSVSLWNTTTDGGEPDPLDPNSFDYWTESSSQYKQIAWRAAYLQQATMRKGAPEETCGTGWNCSFTIEFVAPAYKCEEVASGTGSEIKKLGPSKVTAPFDTDMILPVGNYSYLAAATQGNYAAQQIDSKERGNPKMPPPYPKNMGAFRAEPIIWIGYADVDDQSQRQPPNRSVKGWDTAYTPKIFGCEHYETKYSVQFNYTSGIQTYKVKKREYLKRVVDTKYIPTQLANDGTMDNITAVPESNYVFPQDVQNYRRIGAYHSLGSVMRNIINGTIAMPNYVAETDAIETRLIEKRNYLPVENFRKEIEEFYEEIVFSLLSNPQFLAVSWANDPSKPTGVAVGDSSTKYQCTRSRTTNSYVYRRLELWVVYVIAMLMATAGVISGLIAIQEEGGVFRDNKFSSIIAATRGQSLNKVQWSEETKPKNIKVGFGMVPSYSGEKTPGFGLEGDVSQDRATMARSPAIQMMEWGEKATRRVKTATGLR</sequence>
<dbReference type="PANTHER" id="PTHR35041:SF3">
    <property type="entry name" value="FORMYLMETHIONINE DEFORMYLASE-LIKE PROTEIN"/>
    <property type="match status" value="1"/>
</dbReference>
<feature type="transmembrane region" description="Helical" evidence="1">
    <location>
        <begin position="536"/>
        <end position="557"/>
    </location>
</feature>
<dbReference type="AlphaFoldDB" id="A0A9P5H500"/>
<name>A0A9P5H500_9HYPO</name>
<feature type="transmembrane region" description="Helical" evidence="1">
    <location>
        <begin position="45"/>
        <end position="65"/>
    </location>
</feature>
<proteinExistence type="predicted"/>
<feature type="chain" id="PRO_5040424983" evidence="2">
    <location>
        <begin position="24"/>
        <end position="652"/>
    </location>
</feature>
<accession>A0A9P5H500</accession>
<dbReference type="Proteomes" id="UP000722485">
    <property type="component" value="Unassembled WGS sequence"/>
</dbReference>
<organism evidence="3 4">
    <name type="scientific">Cylindrodendrum hubeiense</name>
    <dbReference type="NCBI Taxonomy" id="595255"/>
    <lineage>
        <taxon>Eukaryota</taxon>
        <taxon>Fungi</taxon>
        <taxon>Dikarya</taxon>
        <taxon>Ascomycota</taxon>
        <taxon>Pezizomycotina</taxon>
        <taxon>Sordariomycetes</taxon>
        <taxon>Hypocreomycetidae</taxon>
        <taxon>Hypocreales</taxon>
        <taxon>Nectriaceae</taxon>
        <taxon>Cylindrodendrum</taxon>
    </lineage>
</organism>
<evidence type="ECO:0000313" key="4">
    <source>
        <dbReference type="Proteomes" id="UP000722485"/>
    </source>
</evidence>
<keyword evidence="1" id="KW-1133">Transmembrane helix</keyword>
<dbReference type="EMBL" id="JAANBB010000181">
    <property type="protein sequence ID" value="KAF7547355.1"/>
    <property type="molecule type" value="Genomic_DNA"/>
</dbReference>
<keyword evidence="2" id="KW-0732">Signal</keyword>
<keyword evidence="1" id="KW-0472">Membrane</keyword>
<comment type="caution">
    <text evidence="3">The sequence shown here is derived from an EMBL/GenBank/DDBJ whole genome shotgun (WGS) entry which is preliminary data.</text>
</comment>
<protein>
    <submittedName>
        <fullName evidence="3">Uncharacterized protein</fullName>
    </submittedName>
</protein>
<feature type="signal peptide" evidence="2">
    <location>
        <begin position="1"/>
        <end position="23"/>
    </location>
</feature>
<dbReference type="OrthoDB" id="5340195at2759"/>
<gene>
    <name evidence="3" type="ORF">G7Z17_g7783</name>
</gene>